<accession>A0A504Y7P0</accession>
<name>A0A504Y7P0_FASGI</name>
<reference evidence="1 2" key="1">
    <citation type="submission" date="2019-04" db="EMBL/GenBank/DDBJ databases">
        <title>Annotation for the trematode Fasciola gigantica.</title>
        <authorList>
            <person name="Choi Y.-J."/>
        </authorList>
    </citation>
    <scope>NUCLEOTIDE SEQUENCE [LARGE SCALE GENOMIC DNA]</scope>
    <source>
        <strain evidence="1">Uganda_cow_1</strain>
    </source>
</reference>
<dbReference type="AlphaFoldDB" id="A0A504Y7P0"/>
<gene>
    <name evidence="1" type="ORF">FGIG_05648</name>
</gene>
<protein>
    <submittedName>
        <fullName evidence="1">Uncharacterized protein</fullName>
    </submittedName>
</protein>
<evidence type="ECO:0000313" key="1">
    <source>
        <dbReference type="EMBL" id="TPP56606.1"/>
    </source>
</evidence>
<dbReference type="EMBL" id="SUNJ01014279">
    <property type="protein sequence ID" value="TPP56606.1"/>
    <property type="molecule type" value="Genomic_DNA"/>
</dbReference>
<dbReference type="Proteomes" id="UP000316759">
    <property type="component" value="Unassembled WGS sequence"/>
</dbReference>
<evidence type="ECO:0000313" key="2">
    <source>
        <dbReference type="Proteomes" id="UP000316759"/>
    </source>
</evidence>
<proteinExistence type="predicted"/>
<comment type="caution">
    <text evidence="1">The sequence shown here is derived from an EMBL/GenBank/DDBJ whole genome shotgun (WGS) entry which is preliminary data.</text>
</comment>
<keyword evidence="2" id="KW-1185">Reference proteome</keyword>
<sequence>MYSALTDINSTSCLFLSPCSRLVQFITAETSVTFQLLNNRIMVMAHPWPEKWNDMTRRLLFQWLNARGHLRSLLKVKKLQRRSESCGLYELELVWDVTDPQVGTATDVANLKRSLERHFEHKPLDAQLGNMMQKSECY</sequence>
<organism evidence="1 2">
    <name type="scientific">Fasciola gigantica</name>
    <name type="common">Giant liver fluke</name>
    <dbReference type="NCBI Taxonomy" id="46835"/>
    <lineage>
        <taxon>Eukaryota</taxon>
        <taxon>Metazoa</taxon>
        <taxon>Spiralia</taxon>
        <taxon>Lophotrochozoa</taxon>
        <taxon>Platyhelminthes</taxon>
        <taxon>Trematoda</taxon>
        <taxon>Digenea</taxon>
        <taxon>Plagiorchiida</taxon>
        <taxon>Echinostomata</taxon>
        <taxon>Echinostomatoidea</taxon>
        <taxon>Fasciolidae</taxon>
        <taxon>Fasciola</taxon>
    </lineage>
</organism>